<evidence type="ECO:0000313" key="1">
    <source>
        <dbReference type="EMBL" id="JAD69874.1"/>
    </source>
</evidence>
<dbReference type="EMBL" id="GBRH01228021">
    <property type="protein sequence ID" value="JAD69874.1"/>
    <property type="molecule type" value="Transcribed_RNA"/>
</dbReference>
<reference evidence="1" key="2">
    <citation type="journal article" date="2015" name="Data Brief">
        <title>Shoot transcriptome of the giant reed, Arundo donax.</title>
        <authorList>
            <person name="Barrero R.A."/>
            <person name="Guerrero F.D."/>
            <person name="Moolhuijzen P."/>
            <person name="Goolsby J.A."/>
            <person name="Tidwell J."/>
            <person name="Bellgard S.E."/>
            <person name="Bellgard M.I."/>
        </authorList>
    </citation>
    <scope>NUCLEOTIDE SEQUENCE</scope>
    <source>
        <tissue evidence="1">Shoot tissue taken approximately 20 cm above the soil surface</tissue>
    </source>
</reference>
<accession>A0A0A9C0N3</accession>
<name>A0A0A9C0N3_ARUDO</name>
<organism evidence="1">
    <name type="scientific">Arundo donax</name>
    <name type="common">Giant reed</name>
    <name type="synonym">Donax arundinaceus</name>
    <dbReference type="NCBI Taxonomy" id="35708"/>
    <lineage>
        <taxon>Eukaryota</taxon>
        <taxon>Viridiplantae</taxon>
        <taxon>Streptophyta</taxon>
        <taxon>Embryophyta</taxon>
        <taxon>Tracheophyta</taxon>
        <taxon>Spermatophyta</taxon>
        <taxon>Magnoliopsida</taxon>
        <taxon>Liliopsida</taxon>
        <taxon>Poales</taxon>
        <taxon>Poaceae</taxon>
        <taxon>PACMAD clade</taxon>
        <taxon>Arundinoideae</taxon>
        <taxon>Arundineae</taxon>
        <taxon>Arundo</taxon>
    </lineage>
</organism>
<proteinExistence type="predicted"/>
<dbReference type="AlphaFoldDB" id="A0A0A9C0N3"/>
<protein>
    <submittedName>
        <fullName evidence="1">Uncharacterized protein</fullName>
    </submittedName>
</protein>
<sequence length="16" mass="1897">MPRSQIINEVLKDPKE</sequence>
<reference evidence="1" key="1">
    <citation type="submission" date="2014-09" db="EMBL/GenBank/DDBJ databases">
        <authorList>
            <person name="Magalhaes I.L.F."/>
            <person name="Oliveira U."/>
            <person name="Santos F.R."/>
            <person name="Vidigal T.H.D.A."/>
            <person name="Brescovit A.D."/>
            <person name="Santos A.J."/>
        </authorList>
    </citation>
    <scope>NUCLEOTIDE SEQUENCE</scope>
    <source>
        <tissue evidence="1">Shoot tissue taken approximately 20 cm above the soil surface</tissue>
    </source>
</reference>